<dbReference type="EMBL" id="LQOP01000006">
    <property type="protein sequence ID" value="ORV30581.1"/>
    <property type="molecule type" value="Genomic_DNA"/>
</dbReference>
<sequence length="591" mass="63231">MTRRHQPTLTGWQKHLLAELKALAQQRPNEIQVRGRPTLDASGEASLRISLRTAAIPHHPGGLQLQETEEFILQLRPSSYSLPAIDVDHTRFLGYPHVLAGQRLCIYLDPSREWQPTLGVAGLLTRLWDWLVDAAAGNFDAATAMYHAVGGVPHQAHDTPTIVTREPGPAKRHQTAHLIARSTHRYDLTYSPGAAGHRVPVITLATALPFGAASTFALLLALLDDPYLDRLEGRAPRIAPQSPAFLTALLASALRNHHDAEQYFVLAVPHPAGGPPHLLGGRLPTPTANALREVAQQRGVGVVLDPAKINTEIPIEWCRMSDERPEVTTRRDDGRPVNGFQRKTVHIWGCGGLGSWIAEFIARAGASEITVCDPGIVTGGLLVRQNYVEDDIGRSKAEALAGRLRAIRDDLTVTVAEGHLPEDHTSCLAADLIIDATVNNGITSCLDALATAPTRKALIAQVATDARSGTLGLAVLCAASATATVSSIDQDAGRTIQGDSGLELYHTLWQEPSDDELIPTRGCSVPTFHGSAADLVAVAATLVNLIGSHLQQPDSAVSGTHLIALPHAASGPRHHFLPGVTHPMDHTAGTE</sequence>
<dbReference type="Gene3D" id="3.40.50.720">
    <property type="entry name" value="NAD(P)-binding Rossmann-like Domain"/>
    <property type="match status" value="1"/>
</dbReference>
<protein>
    <submittedName>
        <fullName evidence="4">Thiamine biosynthesis protein ThiF</fullName>
    </submittedName>
    <submittedName>
        <fullName evidence="3">UBA/THIF-type NAD/FAD binding protein</fullName>
    </submittedName>
</protein>
<dbReference type="GO" id="GO:0061503">
    <property type="term" value="F:tRNA threonylcarbamoyladenosine dehydratase"/>
    <property type="evidence" value="ECO:0007669"/>
    <property type="project" value="TreeGrafter"/>
</dbReference>
<dbReference type="Proteomes" id="UP000037594">
    <property type="component" value="Unassembled WGS sequence"/>
</dbReference>
<dbReference type="InterPro" id="IPR035985">
    <property type="entry name" value="Ubiquitin-activating_enz"/>
</dbReference>
<dbReference type="GO" id="GO:0008641">
    <property type="term" value="F:ubiquitin-like modifier activating enzyme activity"/>
    <property type="evidence" value="ECO:0007669"/>
    <property type="project" value="InterPro"/>
</dbReference>
<feature type="domain" description="THIF-type NAD/FAD binding fold" evidence="1">
    <location>
        <begin position="342"/>
        <end position="456"/>
    </location>
</feature>
<name>A0A0J8UHW1_9MYCO</name>
<evidence type="ECO:0000313" key="3">
    <source>
        <dbReference type="EMBL" id="CQD20676.1"/>
    </source>
</evidence>
<dbReference type="AlphaFoldDB" id="A0A0J8UHW1"/>
<organism evidence="4 6">
    <name type="scientific">Mycolicibacterium conceptionense</name>
    <dbReference type="NCBI Taxonomy" id="451644"/>
    <lineage>
        <taxon>Bacteria</taxon>
        <taxon>Bacillati</taxon>
        <taxon>Actinomycetota</taxon>
        <taxon>Actinomycetes</taxon>
        <taxon>Mycobacteriales</taxon>
        <taxon>Mycobacteriaceae</taxon>
        <taxon>Mycolicibacterium</taxon>
    </lineage>
</organism>
<dbReference type="InterPro" id="IPR032865">
    <property type="entry name" value="Prok-E2_A"/>
</dbReference>
<feature type="domain" description="Cap2 central linker" evidence="2">
    <location>
        <begin position="196"/>
        <end position="323"/>
    </location>
</feature>
<evidence type="ECO:0000313" key="4">
    <source>
        <dbReference type="EMBL" id="KMV20487.1"/>
    </source>
</evidence>
<evidence type="ECO:0000259" key="2">
    <source>
        <dbReference type="Pfam" id="PF26398"/>
    </source>
</evidence>
<dbReference type="RefSeq" id="WP_011768281.1">
    <property type="nucleotide sequence ID" value="NZ_AGSZ01000287.1"/>
</dbReference>
<evidence type="ECO:0000313" key="8">
    <source>
        <dbReference type="Proteomes" id="UP000193811"/>
    </source>
</evidence>
<evidence type="ECO:0000313" key="7">
    <source>
        <dbReference type="Proteomes" id="UP000182227"/>
    </source>
</evidence>
<dbReference type="Pfam" id="PF26398">
    <property type="entry name" value="Cap2_linker"/>
    <property type="match status" value="1"/>
</dbReference>
<accession>A0A0J8UHW1</accession>
<dbReference type="EMBL" id="LFOD01000001">
    <property type="protein sequence ID" value="KMV20487.1"/>
    <property type="molecule type" value="Genomic_DNA"/>
</dbReference>
<reference evidence="4 6" key="2">
    <citation type="submission" date="2015-06" db="EMBL/GenBank/DDBJ databases">
        <title>Genome sequence of Mycobacterium conceptionense strain MLE.</title>
        <authorList>
            <person name="Greninger A.L."/>
            <person name="Cunningham G."/>
            <person name="Chiu C.Y."/>
            <person name="Miller S."/>
        </authorList>
    </citation>
    <scope>NUCLEOTIDE SEQUENCE [LARGE SCALE GENOMIC DNA]</scope>
    <source>
        <strain evidence="4 6">MLE</strain>
    </source>
</reference>
<evidence type="ECO:0000259" key="1">
    <source>
        <dbReference type="Pfam" id="PF00899"/>
    </source>
</evidence>
<dbReference type="Pfam" id="PF14457">
    <property type="entry name" value="Prok-E2_A"/>
    <property type="match status" value="1"/>
</dbReference>
<evidence type="ECO:0000313" key="5">
    <source>
        <dbReference type="EMBL" id="ORV30581.1"/>
    </source>
</evidence>
<dbReference type="PANTHER" id="PTHR43267">
    <property type="entry name" value="TRNA THREONYLCARBAMOYLADENOSINE DEHYDRATASE"/>
    <property type="match status" value="1"/>
</dbReference>
<proteinExistence type="predicted"/>
<keyword evidence="8" id="KW-1185">Reference proteome</keyword>
<reference evidence="5 8" key="3">
    <citation type="submission" date="2016-01" db="EMBL/GenBank/DDBJ databases">
        <title>The new phylogeny of the genus Mycobacterium.</title>
        <authorList>
            <person name="Tarcisio F."/>
            <person name="Conor M."/>
            <person name="Antonella G."/>
            <person name="Elisabetta G."/>
            <person name="Giulia F.S."/>
            <person name="Sara T."/>
            <person name="Anna F."/>
            <person name="Clotilde B."/>
            <person name="Roberto B."/>
            <person name="Veronica D.S."/>
            <person name="Fabio R."/>
            <person name="Monica P."/>
            <person name="Olivier J."/>
            <person name="Enrico T."/>
            <person name="Nicola S."/>
        </authorList>
    </citation>
    <scope>NUCLEOTIDE SEQUENCE [LARGE SCALE GENOMIC DNA]</scope>
    <source>
        <strain evidence="5 8">CCUG 50187</strain>
    </source>
</reference>
<dbReference type="GO" id="GO:0061504">
    <property type="term" value="P:cyclic threonylcarbamoyladenosine biosynthetic process"/>
    <property type="evidence" value="ECO:0007669"/>
    <property type="project" value="TreeGrafter"/>
</dbReference>
<dbReference type="Pfam" id="PF00899">
    <property type="entry name" value="ThiF"/>
    <property type="match status" value="1"/>
</dbReference>
<dbReference type="OrthoDB" id="6377837at2"/>
<reference evidence="3 7" key="1">
    <citation type="submission" date="2015-03" db="EMBL/GenBank/DDBJ databases">
        <authorList>
            <person name="Murphy D."/>
        </authorList>
    </citation>
    <scope>NUCLEOTIDE SEQUENCE [LARGE SCALE GENOMIC DNA]</scope>
    <source>
        <strain evidence="3 7">D16</strain>
    </source>
</reference>
<dbReference type="InterPro" id="IPR045886">
    <property type="entry name" value="ThiF/MoeB/HesA"/>
</dbReference>
<dbReference type="PATRIC" id="fig|451644.5.peg.425"/>
<dbReference type="Proteomes" id="UP000193811">
    <property type="component" value="Unassembled WGS sequence"/>
</dbReference>
<dbReference type="Proteomes" id="UP000182227">
    <property type="component" value="Unassembled WGS sequence"/>
</dbReference>
<dbReference type="EMBL" id="CTEF01000004">
    <property type="protein sequence ID" value="CQD20676.1"/>
    <property type="molecule type" value="Genomic_DNA"/>
</dbReference>
<gene>
    <name evidence="4" type="ORF">ACT17_02125</name>
    <name evidence="5" type="ORF">AWB98_04865</name>
    <name evidence="3" type="ORF">BN970_04747</name>
</gene>
<dbReference type="SUPFAM" id="SSF69572">
    <property type="entry name" value="Activating enzymes of the ubiquitin-like proteins"/>
    <property type="match status" value="1"/>
</dbReference>
<dbReference type="InterPro" id="IPR058964">
    <property type="entry name" value="Cap2_linker"/>
</dbReference>
<dbReference type="InterPro" id="IPR000594">
    <property type="entry name" value="ThiF_NAD_FAD-bd"/>
</dbReference>
<dbReference type="GeneID" id="44294763"/>
<dbReference type="PANTHER" id="PTHR43267:SF1">
    <property type="entry name" value="TRNA THREONYLCARBAMOYLADENOSINE DEHYDRATASE"/>
    <property type="match status" value="1"/>
</dbReference>
<evidence type="ECO:0000313" key="6">
    <source>
        <dbReference type="Proteomes" id="UP000037594"/>
    </source>
</evidence>